<dbReference type="Proteomes" id="UP000541444">
    <property type="component" value="Unassembled WGS sequence"/>
</dbReference>
<reference evidence="1 2" key="1">
    <citation type="journal article" date="2020" name="IScience">
        <title>Genome Sequencing of the Endangered Kingdonia uniflora (Circaeasteraceae, Ranunculales) Reveals Potential Mechanisms of Evolutionary Specialization.</title>
        <authorList>
            <person name="Sun Y."/>
            <person name="Deng T."/>
            <person name="Zhang A."/>
            <person name="Moore M.J."/>
            <person name="Landis J.B."/>
            <person name="Lin N."/>
            <person name="Zhang H."/>
            <person name="Zhang X."/>
            <person name="Huang J."/>
            <person name="Zhang X."/>
            <person name="Sun H."/>
            <person name="Wang H."/>
        </authorList>
    </citation>
    <scope>NUCLEOTIDE SEQUENCE [LARGE SCALE GENOMIC DNA]</scope>
    <source>
        <strain evidence="1">TB1705</strain>
        <tissue evidence="1">Leaf</tissue>
    </source>
</reference>
<proteinExistence type="predicted"/>
<accession>A0A7J7N4P3</accession>
<evidence type="ECO:0000313" key="2">
    <source>
        <dbReference type="Proteomes" id="UP000541444"/>
    </source>
</evidence>
<dbReference type="GO" id="GO:0061458">
    <property type="term" value="P:reproductive system development"/>
    <property type="evidence" value="ECO:0007669"/>
    <property type="project" value="TreeGrafter"/>
</dbReference>
<organism evidence="1 2">
    <name type="scientific">Kingdonia uniflora</name>
    <dbReference type="NCBI Taxonomy" id="39325"/>
    <lineage>
        <taxon>Eukaryota</taxon>
        <taxon>Viridiplantae</taxon>
        <taxon>Streptophyta</taxon>
        <taxon>Embryophyta</taxon>
        <taxon>Tracheophyta</taxon>
        <taxon>Spermatophyta</taxon>
        <taxon>Magnoliopsida</taxon>
        <taxon>Ranunculales</taxon>
        <taxon>Circaeasteraceae</taxon>
        <taxon>Kingdonia</taxon>
    </lineage>
</organism>
<protein>
    <recommendedName>
        <fullName evidence="3">F-box protein</fullName>
    </recommendedName>
</protein>
<dbReference type="EMBL" id="JACGCM010001055">
    <property type="protein sequence ID" value="KAF6162171.1"/>
    <property type="molecule type" value="Genomic_DNA"/>
</dbReference>
<name>A0A7J7N4P3_9MAGN</name>
<dbReference type="GO" id="GO:0005634">
    <property type="term" value="C:nucleus"/>
    <property type="evidence" value="ECO:0007669"/>
    <property type="project" value="TreeGrafter"/>
</dbReference>
<evidence type="ECO:0008006" key="3">
    <source>
        <dbReference type="Google" id="ProtNLM"/>
    </source>
</evidence>
<dbReference type="InterPro" id="IPR036047">
    <property type="entry name" value="F-box-like_dom_sf"/>
</dbReference>
<keyword evidence="2" id="KW-1185">Reference proteome</keyword>
<dbReference type="AlphaFoldDB" id="A0A7J7N4P3"/>
<comment type="caution">
    <text evidence="1">The sequence shown here is derived from an EMBL/GenBank/DDBJ whole genome shotgun (WGS) entry which is preliminary data.</text>
</comment>
<dbReference type="PANTHER" id="PTHR47149:SF1">
    <property type="entry name" value="F-BOX PROTEIN RMF"/>
    <property type="match status" value="1"/>
</dbReference>
<feature type="non-terminal residue" evidence="1">
    <location>
        <position position="259"/>
    </location>
</feature>
<evidence type="ECO:0000313" key="1">
    <source>
        <dbReference type="EMBL" id="KAF6162171.1"/>
    </source>
</evidence>
<sequence>YEEDIWTEISKYLGGRCIVNLGLVNRWFHQSVLQQQTVWKYACLRDLQMPQPLHHVPFKWSQLYASTFDGSHSYEFRQQEKHIDWMRIGAFFFHSSLALLTDKLKLPVEIPKGETVEKMLETTGSCLLNNVKRGIWIADLQLVRCPVCNLDTCEGTMQTLDTRHLELFLNQGFKDGSWEYQEIGTHEIMKHSDGATGGIFDIKHLNDPGSKEMLNLKSWASKPCDWQPKALIDRHAVAVSTNLQQNDGKYLLYIILRLV</sequence>
<dbReference type="SUPFAM" id="SSF81383">
    <property type="entry name" value="F-box domain"/>
    <property type="match status" value="1"/>
</dbReference>
<gene>
    <name evidence="1" type="ORF">GIB67_008300</name>
</gene>
<dbReference type="OrthoDB" id="8062037at2759"/>
<dbReference type="PANTHER" id="PTHR47149">
    <property type="entry name" value="F-BOX PROTEIN RMF"/>
    <property type="match status" value="1"/>
</dbReference>